<comment type="caution">
    <text evidence="1">The sequence shown here is derived from an EMBL/GenBank/DDBJ whole genome shotgun (WGS) entry which is preliminary data.</text>
</comment>
<sequence>MVELKQNALYHNQPHKLNRILESKLNSAKRFSQTQCIAP</sequence>
<name>M6FFB3_9LEPT</name>
<dbReference type="AlphaFoldDB" id="M6FFB3"/>
<organism evidence="1 2">
    <name type="scientific">Leptospira kirschneri serovar Bulgarica str. Nikolaevo</name>
    <dbReference type="NCBI Taxonomy" id="1240687"/>
    <lineage>
        <taxon>Bacteria</taxon>
        <taxon>Pseudomonadati</taxon>
        <taxon>Spirochaetota</taxon>
        <taxon>Spirochaetia</taxon>
        <taxon>Leptospirales</taxon>
        <taxon>Leptospiraceae</taxon>
        <taxon>Leptospira</taxon>
    </lineage>
</organism>
<evidence type="ECO:0000313" key="1">
    <source>
        <dbReference type="EMBL" id="EMK21496.1"/>
    </source>
</evidence>
<accession>M6FFB3</accession>
<evidence type="ECO:0000313" key="2">
    <source>
        <dbReference type="Proteomes" id="UP000011980"/>
    </source>
</evidence>
<dbReference type="EMBL" id="ANCE01000190">
    <property type="protein sequence ID" value="EMK21496.1"/>
    <property type="molecule type" value="Genomic_DNA"/>
</dbReference>
<dbReference type="PATRIC" id="fig|1240687.3.peg.4031"/>
<proteinExistence type="predicted"/>
<gene>
    <name evidence="1" type="ORF">LEP1GSC008_4437</name>
</gene>
<dbReference type="Proteomes" id="UP000011980">
    <property type="component" value="Unassembled WGS sequence"/>
</dbReference>
<reference evidence="1 2" key="1">
    <citation type="submission" date="2013-01" db="EMBL/GenBank/DDBJ databases">
        <authorList>
            <person name="Harkins D.M."/>
            <person name="Durkin A.S."/>
            <person name="Brinkac L.M."/>
            <person name="Haft D.H."/>
            <person name="Selengut J.D."/>
            <person name="Sanka R."/>
            <person name="DePew J."/>
            <person name="Purushe J."/>
            <person name="Galloway R.L."/>
            <person name="Vinetz J.M."/>
            <person name="Sutton G.G."/>
            <person name="Nierman W.C."/>
            <person name="Fouts D.E."/>
        </authorList>
    </citation>
    <scope>NUCLEOTIDE SEQUENCE [LARGE SCALE GENOMIC DNA]</scope>
    <source>
        <strain evidence="1 2">Nikolaevo</strain>
    </source>
</reference>
<protein>
    <submittedName>
        <fullName evidence="1">Uncharacterized protein</fullName>
    </submittedName>
</protein>